<reference evidence="1 2" key="1">
    <citation type="submission" date="2024-11" db="EMBL/GenBank/DDBJ databases">
        <title>A near-complete genome assembly of Cinchona calisaya.</title>
        <authorList>
            <person name="Lian D.C."/>
            <person name="Zhao X.W."/>
            <person name="Wei L."/>
        </authorList>
    </citation>
    <scope>NUCLEOTIDE SEQUENCE [LARGE SCALE GENOMIC DNA]</scope>
    <source>
        <tissue evidence="1">Nenye</tissue>
    </source>
</reference>
<protein>
    <submittedName>
        <fullName evidence="1">Uncharacterized protein</fullName>
    </submittedName>
</protein>
<evidence type="ECO:0000313" key="2">
    <source>
        <dbReference type="Proteomes" id="UP001630127"/>
    </source>
</evidence>
<evidence type="ECO:0000313" key="1">
    <source>
        <dbReference type="EMBL" id="KAL3504565.1"/>
    </source>
</evidence>
<accession>A0ABD2YFD2</accession>
<sequence length="111" mass="12957">MASIEPYDDPLIHHPPIKKEDVDGFIRMLKVVIRILRSHVRILSQWHIGDQELQVRVKLFVDTLRKLFPDFQSVIDSNPTAAEDRTLSVFSGIFKVSGIFWHYQSLLRCLK</sequence>
<organism evidence="1 2">
    <name type="scientific">Cinchona calisaya</name>
    <dbReference type="NCBI Taxonomy" id="153742"/>
    <lineage>
        <taxon>Eukaryota</taxon>
        <taxon>Viridiplantae</taxon>
        <taxon>Streptophyta</taxon>
        <taxon>Embryophyta</taxon>
        <taxon>Tracheophyta</taxon>
        <taxon>Spermatophyta</taxon>
        <taxon>Magnoliopsida</taxon>
        <taxon>eudicotyledons</taxon>
        <taxon>Gunneridae</taxon>
        <taxon>Pentapetalae</taxon>
        <taxon>asterids</taxon>
        <taxon>lamiids</taxon>
        <taxon>Gentianales</taxon>
        <taxon>Rubiaceae</taxon>
        <taxon>Cinchonoideae</taxon>
        <taxon>Cinchoneae</taxon>
        <taxon>Cinchona</taxon>
    </lineage>
</organism>
<dbReference type="Proteomes" id="UP001630127">
    <property type="component" value="Unassembled WGS sequence"/>
</dbReference>
<dbReference type="AlphaFoldDB" id="A0ABD2YFD2"/>
<gene>
    <name evidence="1" type="ORF">ACH5RR_034406</name>
</gene>
<comment type="caution">
    <text evidence="1">The sequence shown here is derived from an EMBL/GenBank/DDBJ whole genome shotgun (WGS) entry which is preliminary data.</text>
</comment>
<keyword evidence="2" id="KW-1185">Reference proteome</keyword>
<dbReference type="EMBL" id="JBJUIK010000014">
    <property type="protein sequence ID" value="KAL3504565.1"/>
    <property type="molecule type" value="Genomic_DNA"/>
</dbReference>
<proteinExistence type="predicted"/>
<name>A0ABD2YFD2_9GENT</name>